<accession>A0A891T4P1</accession>
<dbReference type="EMBL" id="MW292567">
    <property type="protein sequence ID" value="QRM91068.1"/>
    <property type="molecule type" value="Genomic_DNA"/>
</dbReference>
<dbReference type="InterPro" id="IPR034804">
    <property type="entry name" value="SQR/QFR_C/D"/>
</dbReference>
<keyword evidence="1" id="KW-0472">Membrane</keyword>
<dbReference type="RefSeq" id="YP_010164473.1">
    <property type="nucleotide sequence ID" value="NC_057487.1"/>
</dbReference>
<dbReference type="GO" id="GO:0016020">
    <property type="term" value="C:membrane"/>
    <property type="evidence" value="ECO:0007669"/>
    <property type="project" value="InterPro"/>
</dbReference>
<keyword evidence="1" id="KW-0812">Transmembrane</keyword>
<dbReference type="Gene3D" id="1.20.1300.10">
    <property type="entry name" value="Fumarate reductase/succinate dehydrogenase, transmembrane subunit"/>
    <property type="match status" value="1"/>
</dbReference>
<dbReference type="SUPFAM" id="SSF81343">
    <property type="entry name" value="Fumarate reductase respiratory complex transmembrane subunits"/>
    <property type="match status" value="1"/>
</dbReference>
<dbReference type="GeneID" id="67268186"/>
<proteinExistence type="predicted"/>
<organism evidence="2">
    <name type="scientific">Polyopes lancifolius</name>
    <dbReference type="NCBI Taxonomy" id="194517"/>
    <lineage>
        <taxon>Eukaryota</taxon>
        <taxon>Rhodophyta</taxon>
        <taxon>Florideophyceae</taxon>
        <taxon>Rhodymeniophycidae</taxon>
        <taxon>Halymeniales</taxon>
        <taxon>Halymeniaceae</taxon>
        <taxon>Polyopes</taxon>
    </lineage>
</organism>
<evidence type="ECO:0000256" key="1">
    <source>
        <dbReference type="SAM" id="Phobius"/>
    </source>
</evidence>
<gene>
    <name evidence="2" type="primary">sdh4</name>
    <name evidence="2" type="ORF">Poly.lanc.mt_029</name>
</gene>
<protein>
    <submittedName>
        <fullName evidence="2">Sdh4</fullName>
    </submittedName>
</protein>
<geneLocation type="mitochondrion" evidence="2"/>
<feature type="transmembrane region" description="Helical" evidence="1">
    <location>
        <begin position="12"/>
        <end position="36"/>
    </location>
</feature>
<dbReference type="AlphaFoldDB" id="A0A891T4P1"/>
<keyword evidence="2" id="KW-0496">Mitochondrion</keyword>
<keyword evidence="1" id="KW-1133">Transmembrane helix</keyword>
<evidence type="ECO:0000313" key="2">
    <source>
        <dbReference type="EMBL" id="QRM91068.1"/>
    </source>
</evidence>
<name>A0A891T4P1_9FLOR</name>
<sequence>MFDLSWLLLRLAALFTLGAFLVDIEIFVLVTGFLLLHINLGLRTIIGDYIHVKKVKLCLIVLTRISSIELTRYVLELLI</sequence>
<reference evidence="2" key="1">
    <citation type="submission" date="2020-11" db="EMBL/GenBank/DDBJ databases">
        <title>Complete mitochondrial genome of Polyopes lancifolius and comparison with related species in Halymeniales (Rhodophyta).</title>
        <authorList>
            <person name="Kim S.Y."/>
        </authorList>
    </citation>
    <scope>NUCLEOTIDE SEQUENCE</scope>
</reference>